<dbReference type="KEGG" id="hspo:JGZ69_11530"/>
<evidence type="ECO:0008006" key="3">
    <source>
        <dbReference type="Google" id="ProtNLM"/>
    </source>
</evidence>
<evidence type="ECO:0000313" key="1">
    <source>
        <dbReference type="EMBL" id="QQX27608.1"/>
    </source>
</evidence>
<dbReference type="EMBL" id="CP066701">
    <property type="protein sequence ID" value="QQX27608.1"/>
    <property type="molecule type" value="Genomic_DNA"/>
</dbReference>
<dbReference type="Proteomes" id="UP000595512">
    <property type="component" value="Chromosome"/>
</dbReference>
<dbReference type="RefSeq" id="WP_107919940.1">
    <property type="nucleotide sequence ID" value="NZ_CP066701.1"/>
</dbReference>
<name>A0AB37HGC1_9BACI</name>
<gene>
    <name evidence="1" type="ORF">JGZ69_11530</name>
</gene>
<reference evidence="1 2" key="1">
    <citation type="submission" date="2020-12" db="EMBL/GenBank/DDBJ databases">
        <title>Taxonomic evaluation of the Bacillus sporothermodurans group of bacteria based on whole genome sequences.</title>
        <authorList>
            <person name="Fiedler G."/>
            <person name="Herbstmann A.-D."/>
            <person name="Doll E."/>
            <person name="Wenning M."/>
            <person name="Brinks E."/>
            <person name="Kabisch J."/>
            <person name="Breitenwieser F."/>
            <person name="Lappann M."/>
            <person name="Boehnlein C."/>
            <person name="Franz C."/>
        </authorList>
    </citation>
    <scope>NUCLEOTIDE SEQUENCE [LARGE SCALE GENOMIC DNA]</scope>
    <source>
        <strain evidence="1 2">DSM 10599</strain>
    </source>
</reference>
<proteinExistence type="predicted"/>
<dbReference type="InterPro" id="IPR029060">
    <property type="entry name" value="PIN-like_dom_sf"/>
</dbReference>
<organism evidence="1 2">
    <name type="scientific">Heyndrickxia sporothermodurans</name>
    <dbReference type="NCBI Taxonomy" id="46224"/>
    <lineage>
        <taxon>Bacteria</taxon>
        <taxon>Bacillati</taxon>
        <taxon>Bacillota</taxon>
        <taxon>Bacilli</taxon>
        <taxon>Bacillales</taxon>
        <taxon>Bacillaceae</taxon>
        <taxon>Heyndrickxia</taxon>
    </lineage>
</organism>
<protein>
    <recommendedName>
        <fullName evidence="3">PIN domain-containing protein</fullName>
    </recommendedName>
</protein>
<evidence type="ECO:0000313" key="2">
    <source>
        <dbReference type="Proteomes" id="UP000595512"/>
    </source>
</evidence>
<dbReference type="SUPFAM" id="SSF88723">
    <property type="entry name" value="PIN domain-like"/>
    <property type="match status" value="1"/>
</dbReference>
<dbReference type="AlphaFoldDB" id="A0AB37HGC1"/>
<sequence>MNFIIDAEKMNSENLFKASVYLDACFILAYLDKTDSRKLDVADALDVWAENEVRLGYSNHTFTEVTNRLFQMLVLGSLQVYHEKKQLLNNTRNGIDKLSDEDRRKLINLDSARYLYRVAKDEDILRFYNREVSANVGELIKRAKEDQNKRYLLDVYYHLALRIFNEFIRKMREELEFEVELLSDGFEENELAKVHMQLTQLDSTDSVHLAIARMNEFDYLATLDSDFVHDYYSNVDGLAMKIIKVA</sequence>
<accession>A0AB37HGC1</accession>